<dbReference type="Pfam" id="PF04043">
    <property type="entry name" value="PMEI"/>
    <property type="match status" value="1"/>
</dbReference>
<reference evidence="6 7" key="1">
    <citation type="journal article" date="2021" name="Commun. Biol.">
        <title>The genome of Shorea leprosula (Dipterocarpaceae) highlights the ecological relevance of drought in aseasonal tropical rainforests.</title>
        <authorList>
            <person name="Ng K.K.S."/>
            <person name="Kobayashi M.J."/>
            <person name="Fawcett J.A."/>
            <person name="Hatakeyama M."/>
            <person name="Paape T."/>
            <person name="Ng C.H."/>
            <person name="Ang C.C."/>
            <person name="Tnah L.H."/>
            <person name="Lee C.T."/>
            <person name="Nishiyama T."/>
            <person name="Sese J."/>
            <person name="O'Brien M.J."/>
            <person name="Copetti D."/>
            <person name="Mohd Noor M.I."/>
            <person name="Ong R.C."/>
            <person name="Putra M."/>
            <person name="Sireger I.Z."/>
            <person name="Indrioko S."/>
            <person name="Kosugi Y."/>
            <person name="Izuno A."/>
            <person name="Isagi Y."/>
            <person name="Lee S.L."/>
            <person name="Shimizu K.K."/>
        </authorList>
    </citation>
    <scope>NUCLEOTIDE SEQUENCE [LARGE SCALE GENOMIC DNA]</scope>
    <source>
        <strain evidence="6">214</strain>
    </source>
</reference>
<dbReference type="FunFam" id="1.20.140.40:FF:000002">
    <property type="entry name" value="Putative invertase inhibitor"/>
    <property type="match status" value="1"/>
</dbReference>
<evidence type="ECO:0000256" key="1">
    <source>
        <dbReference type="ARBA" id="ARBA00022729"/>
    </source>
</evidence>
<keyword evidence="7" id="KW-1185">Reference proteome</keyword>
<comment type="similarity">
    <text evidence="3">Belongs to the PMEI family.</text>
</comment>
<dbReference type="InterPro" id="IPR034088">
    <property type="entry name" value="Pla_a_1-like"/>
</dbReference>
<gene>
    <name evidence="6" type="ORF">SLEP1_g9016</name>
</gene>
<dbReference type="Gene3D" id="1.20.140.40">
    <property type="entry name" value="Invertase/pectin methylesterase inhibitor family protein"/>
    <property type="match status" value="1"/>
</dbReference>
<dbReference type="SMART" id="SM00856">
    <property type="entry name" value="PMEI"/>
    <property type="match status" value="1"/>
</dbReference>
<evidence type="ECO:0000313" key="7">
    <source>
        <dbReference type="Proteomes" id="UP001054252"/>
    </source>
</evidence>
<dbReference type="CDD" id="cd15795">
    <property type="entry name" value="PMEI-Pla_a_1_like"/>
    <property type="match status" value="1"/>
</dbReference>
<sequence length="182" mass="20037">MKSYNSLPLVFLFFSFFLFHYSAASSSDVLYRACKDAADGDPNIHYNFCVSCLEENPKSHNASLKGLFKISIGLAKSNATSIKSLVSKLLTNNSLSKHAKSSLKTCSEVYSEAISDLKDAIAAFKLKDYSTTNIRISAAMDASDTCEEGFKEEGDVSPLKKEDNEFFELTAIALAFLSMFRS</sequence>
<feature type="domain" description="Pectinesterase inhibitor" evidence="5">
    <location>
        <begin position="25"/>
        <end position="176"/>
    </location>
</feature>
<dbReference type="PANTHER" id="PTHR35357">
    <property type="entry name" value="OS02G0537100 PROTEIN"/>
    <property type="match status" value="1"/>
</dbReference>
<comment type="caution">
    <text evidence="6">The sequence shown here is derived from an EMBL/GenBank/DDBJ whole genome shotgun (WGS) entry which is preliminary data.</text>
</comment>
<accession>A0AAV5ICV8</accession>
<proteinExistence type="inferred from homology"/>
<evidence type="ECO:0000256" key="4">
    <source>
        <dbReference type="SAM" id="SignalP"/>
    </source>
</evidence>
<evidence type="ECO:0000259" key="5">
    <source>
        <dbReference type="SMART" id="SM00856"/>
    </source>
</evidence>
<feature type="signal peptide" evidence="4">
    <location>
        <begin position="1"/>
        <end position="24"/>
    </location>
</feature>
<dbReference type="EMBL" id="BPVZ01000009">
    <property type="protein sequence ID" value="GKU95687.1"/>
    <property type="molecule type" value="Genomic_DNA"/>
</dbReference>
<dbReference type="GO" id="GO:0005576">
    <property type="term" value="C:extracellular region"/>
    <property type="evidence" value="ECO:0007669"/>
    <property type="project" value="UniProtKB-ARBA"/>
</dbReference>
<evidence type="ECO:0000256" key="3">
    <source>
        <dbReference type="ARBA" id="ARBA00038471"/>
    </source>
</evidence>
<keyword evidence="1 4" id="KW-0732">Signal</keyword>
<dbReference type="InterPro" id="IPR035513">
    <property type="entry name" value="Invertase/methylesterase_inhib"/>
</dbReference>
<organism evidence="6 7">
    <name type="scientific">Rubroshorea leprosula</name>
    <dbReference type="NCBI Taxonomy" id="152421"/>
    <lineage>
        <taxon>Eukaryota</taxon>
        <taxon>Viridiplantae</taxon>
        <taxon>Streptophyta</taxon>
        <taxon>Embryophyta</taxon>
        <taxon>Tracheophyta</taxon>
        <taxon>Spermatophyta</taxon>
        <taxon>Magnoliopsida</taxon>
        <taxon>eudicotyledons</taxon>
        <taxon>Gunneridae</taxon>
        <taxon>Pentapetalae</taxon>
        <taxon>rosids</taxon>
        <taxon>malvids</taxon>
        <taxon>Malvales</taxon>
        <taxon>Dipterocarpaceae</taxon>
        <taxon>Rubroshorea</taxon>
    </lineage>
</organism>
<dbReference type="PANTHER" id="PTHR35357:SF17">
    <property type="entry name" value="PECTINESTERASE INHIBITOR 12"/>
    <property type="match status" value="1"/>
</dbReference>
<evidence type="ECO:0000256" key="2">
    <source>
        <dbReference type="ARBA" id="ARBA00023157"/>
    </source>
</evidence>
<dbReference type="NCBIfam" id="TIGR01614">
    <property type="entry name" value="PME_inhib"/>
    <property type="match status" value="1"/>
</dbReference>
<dbReference type="GO" id="GO:0004857">
    <property type="term" value="F:enzyme inhibitor activity"/>
    <property type="evidence" value="ECO:0007669"/>
    <property type="project" value="InterPro"/>
</dbReference>
<protein>
    <recommendedName>
        <fullName evidence="5">Pectinesterase inhibitor domain-containing protein</fullName>
    </recommendedName>
</protein>
<evidence type="ECO:0000313" key="6">
    <source>
        <dbReference type="EMBL" id="GKU95687.1"/>
    </source>
</evidence>
<dbReference type="InterPro" id="IPR006501">
    <property type="entry name" value="Pectinesterase_inhib_dom"/>
</dbReference>
<keyword evidence="2" id="KW-1015">Disulfide bond</keyword>
<dbReference type="AlphaFoldDB" id="A0AAV5ICV8"/>
<name>A0AAV5ICV8_9ROSI</name>
<feature type="chain" id="PRO_5043708450" description="Pectinesterase inhibitor domain-containing protein" evidence="4">
    <location>
        <begin position="25"/>
        <end position="182"/>
    </location>
</feature>
<dbReference type="SUPFAM" id="SSF101148">
    <property type="entry name" value="Plant invertase/pectin methylesterase inhibitor"/>
    <property type="match status" value="1"/>
</dbReference>
<dbReference type="Proteomes" id="UP001054252">
    <property type="component" value="Unassembled WGS sequence"/>
</dbReference>